<dbReference type="Pfam" id="PF12833">
    <property type="entry name" value="HTH_18"/>
    <property type="match status" value="1"/>
</dbReference>
<keyword evidence="3" id="KW-0804">Transcription</keyword>
<sequence>MPYHERPTPVAGAVLWRRSVGSAPELTRILPDGCVDLLWDGRRLFVAGPDTAARRHQSEAGASYVGLRFSGGTGPALLGVPADQVRDQTPNLEELWPLRQARCLAERVANNPEAALEAWAIERARSSEIDPLGPRVLGLAAAGTPVAVMAERLDLSPRHLYRRCLPIFGYGPRRLARVLRLGRAVGEVRMGLPLAQVAAGCGYVDQAHLSREMRALKTTPGGLLRELAGR</sequence>
<dbReference type="GO" id="GO:0003700">
    <property type="term" value="F:DNA-binding transcription factor activity"/>
    <property type="evidence" value="ECO:0007669"/>
    <property type="project" value="InterPro"/>
</dbReference>
<evidence type="ECO:0000256" key="3">
    <source>
        <dbReference type="ARBA" id="ARBA00023163"/>
    </source>
</evidence>
<dbReference type="RefSeq" id="WP_338176868.1">
    <property type="nucleotide sequence ID" value="NZ_JAEKNQ010000019.1"/>
</dbReference>
<dbReference type="SMART" id="SM00342">
    <property type="entry name" value="HTH_ARAC"/>
    <property type="match status" value="1"/>
</dbReference>
<keyword evidence="1" id="KW-0805">Transcription regulation</keyword>
<gene>
    <name evidence="5" type="ORF">JF888_04230</name>
</gene>
<dbReference type="InterPro" id="IPR050204">
    <property type="entry name" value="AraC_XylS_family_regulators"/>
</dbReference>
<evidence type="ECO:0000256" key="1">
    <source>
        <dbReference type="ARBA" id="ARBA00023015"/>
    </source>
</evidence>
<dbReference type="Pfam" id="PF20240">
    <property type="entry name" value="DUF6597"/>
    <property type="match status" value="1"/>
</dbReference>
<dbReference type="PANTHER" id="PTHR46796">
    <property type="entry name" value="HTH-TYPE TRANSCRIPTIONAL ACTIVATOR RHAS-RELATED"/>
    <property type="match status" value="1"/>
</dbReference>
<dbReference type="AlphaFoldDB" id="A0A934NCS6"/>
<name>A0A934NCS6_9BACT</name>
<evidence type="ECO:0000313" key="5">
    <source>
        <dbReference type="EMBL" id="MBJ7602388.1"/>
    </source>
</evidence>
<dbReference type="PROSITE" id="PS01124">
    <property type="entry name" value="HTH_ARAC_FAMILY_2"/>
    <property type="match status" value="1"/>
</dbReference>
<comment type="caution">
    <text evidence="5">The sequence shown here is derived from an EMBL/GenBank/DDBJ whole genome shotgun (WGS) entry which is preliminary data.</text>
</comment>
<dbReference type="GO" id="GO:0043565">
    <property type="term" value="F:sequence-specific DNA binding"/>
    <property type="evidence" value="ECO:0007669"/>
    <property type="project" value="InterPro"/>
</dbReference>
<dbReference type="EMBL" id="JAEKNQ010000019">
    <property type="protein sequence ID" value="MBJ7602388.1"/>
    <property type="molecule type" value="Genomic_DNA"/>
</dbReference>
<dbReference type="PANTHER" id="PTHR46796:SF15">
    <property type="entry name" value="BLL1074 PROTEIN"/>
    <property type="match status" value="1"/>
</dbReference>
<dbReference type="Proteomes" id="UP000620075">
    <property type="component" value="Unassembled WGS sequence"/>
</dbReference>
<organism evidence="5 6">
    <name type="scientific">Candidatus Dormiibacter inghamiae</name>
    <dbReference type="NCBI Taxonomy" id="3127013"/>
    <lineage>
        <taxon>Bacteria</taxon>
        <taxon>Bacillati</taxon>
        <taxon>Candidatus Dormiibacterota</taxon>
        <taxon>Candidatus Dormibacteria</taxon>
        <taxon>Candidatus Dormibacterales</taxon>
        <taxon>Candidatus Dormibacteraceae</taxon>
        <taxon>Candidatus Dormiibacter</taxon>
    </lineage>
</organism>
<evidence type="ECO:0000313" key="6">
    <source>
        <dbReference type="Proteomes" id="UP000620075"/>
    </source>
</evidence>
<keyword evidence="2" id="KW-0238">DNA-binding</keyword>
<proteinExistence type="predicted"/>
<dbReference type="Gene3D" id="1.10.10.60">
    <property type="entry name" value="Homeodomain-like"/>
    <property type="match status" value="1"/>
</dbReference>
<evidence type="ECO:0000259" key="4">
    <source>
        <dbReference type="PROSITE" id="PS01124"/>
    </source>
</evidence>
<evidence type="ECO:0000256" key="2">
    <source>
        <dbReference type="ARBA" id="ARBA00023125"/>
    </source>
</evidence>
<dbReference type="InterPro" id="IPR046532">
    <property type="entry name" value="DUF6597"/>
</dbReference>
<reference evidence="5 6" key="1">
    <citation type="submission" date="2020-10" db="EMBL/GenBank/DDBJ databases">
        <title>Ca. Dormibacterota MAGs.</title>
        <authorList>
            <person name="Montgomery K."/>
        </authorList>
    </citation>
    <scope>NUCLEOTIDE SEQUENCE [LARGE SCALE GENOMIC DNA]</scope>
    <source>
        <strain evidence="5">SC8811_S16_3</strain>
    </source>
</reference>
<protein>
    <submittedName>
        <fullName evidence="5">AraC family transcriptional regulator</fullName>
    </submittedName>
</protein>
<feature type="domain" description="HTH araC/xylS-type" evidence="4">
    <location>
        <begin position="146"/>
        <end position="214"/>
    </location>
</feature>
<accession>A0A934NCS6</accession>
<dbReference type="InterPro" id="IPR018060">
    <property type="entry name" value="HTH_AraC"/>
</dbReference>